<gene>
    <name evidence="1" type="ORF">EXIGLDRAFT_771831</name>
</gene>
<evidence type="ECO:0000313" key="2">
    <source>
        <dbReference type="Proteomes" id="UP000077266"/>
    </source>
</evidence>
<name>A0A165FQY4_EXIGL</name>
<dbReference type="EMBL" id="KV426074">
    <property type="protein sequence ID" value="KZV89391.1"/>
    <property type="molecule type" value="Genomic_DNA"/>
</dbReference>
<organism evidence="1 2">
    <name type="scientific">Exidia glandulosa HHB12029</name>
    <dbReference type="NCBI Taxonomy" id="1314781"/>
    <lineage>
        <taxon>Eukaryota</taxon>
        <taxon>Fungi</taxon>
        <taxon>Dikarya</taxon>
        <taxon>Basidiomycota</taxon>
        <taxon>Agaricomycotina</taxon>
        <taxon>Agaricomycetes</taxon>
        <taxon>Auriculariales</taxon>
        <taxon>Exidiaceae</taxon>
        <taxon>Exidia</taxon>
    </lineage>
</organism>
<dbReference type="InParanoid" id="A0A165FQY4"/>
<keyword evidence="2" id="KW-1185">Reference proteome</keyword>
<dbReference type="Proteomes" id="UP000077266">
    <property type="component" value="Unassembled WGS sequence"/>
</dbReference>
<sequence>MSVRLGEARSLTLLHILSHNRNNIAMMDPPVVKFNPDLDLDTMTCQYYELHDWCANVYKQWPDIKNADIGEDSYDLFMAPERIQAYVSP</sequence>
<reference evidence="1 2" key="1">
    <citation type="journal article" date="2016" name="Mol. Biol. Evol.">
        <title>Comparative Genomics of Early-Diverging Mushroom-Forming Fungi Provides Insights into the Origins of Lignocellulose Decay Capabilities.</title>
        <authorList>
            <person name="Nagy L.G."/>
            <person name="Riley R."/>
            <person name="Tritt A."/>
            <person name="Adam C."/>
            <person name="Daum C."/>
            <person name="Floudas D."/>
            <person name="Sun H."/>
            <person name="Yadav J.S."/>
            <person name="Pangilinan J."/>
            <person name="Larsson K.H."/>
            <person name="Matsuura K."/>
            <person name="Barry K."/>
            <person name="Labutti K."/>
            <person name="Kuo R."/>
            <person name="Ohm R.A."/>
            <person name="Bhattacharya S.S."/>
            <person name="Shirouzu T."/>
            <person name="Yoshinaga Y."/>
            <person name="Martin F.M."/>
            <person name="Grigoriev I.V."/>
            <person name="Hibbett D.S."/>
        </authorList>
    </citation>
    <scope>NUCLEOTIDE SEQUENCE [LARGE SCALE GENOMIC DNA]</scope>
    <source>
        <strain evidence="1 2">HHB12029</strain>
    </source>
</reference>
<protein>
    <submittedName>
        <fullName evidence="1">Uncharacterized protein</fullName>
    </submittedName>
</protein>
<proteinExistence type="predicted"/>
<dbReference type="AlphaFoldDB" id="A0A165FQY4"/>
<evidence type="ECO:0000313" key="1">
    <source>
        <dbReference type="EMBL" id="KZV89391.1"/>
    </source>
</evidence>
<accession>A0A165FQY4</accession>